<feature type="chain" id="PRO_5046099044" evidence="2">
    <location>
        <begin position="23"/>
        <end position="557"/>
    </location>
</feature>
<name>A0ABN1E6Y3_9PROT</name>
<reference evidence="3 4" key="1">
    <citation type="journal article" date="2019" name="Int. J. Syst. Evol. Microbiol.">
        <title>The Global Catalogue of Microorganisms (GCM) 10K type strain sequencing project: providing services to taxonomists for standard genome sequencing and annotation.</title>
        <authorList>
            <consortium name="The Broad Institute Genomics Platform"/>
            <consortium name="The Broad Institute Genome Sequencing Center for Infectious Disease"/>
            <person name="Wu L."/>
            <person name="Ma J."/>
        </authorList>
    </citation>
    <scope>NUCLEOTIDE SEQUENCE [LARGE SCALE GENOMIC DNA]</scope>
    <source>
        <strain evidence="3 4">JCM 15089</strain>
    </source>
</reference>
<sequence length="557" mass="59132">MKTITKTLVAAFLAGTSASALAASPDARLQALQDQITALSKQIDDIKADAQKQDAALKAQQDEAKAREADAKKAAATAKSVAKPGIANGRLSIASSDGDFSASIRSLLQTDFGYYMQGGGAKSLPTAYGPDLSSGVNLRRVFLGLQGKVFGDWSYYFLYDFGGPSVEQQGHILYAYLQFDGFAPWAIKVGAYAPPINIEDSTASADLLFFERNSPSNLQRNIAGAEGRDAISVIYAGERLFGAVSLTGNKVQDGSKALAAAGATATPNYDEQAAVAGRIAYMPISTADAHWIIGVNGLHVFKLPDLVPTGANNLSNTPGLTARSTYSLADLPEFSVDSNGTQLVSTGAMAAGHVTSWGLETAGNYQNFYGQAGYYSYAVKRSPIAYNVYSAASTFAAQTVQPSDNTFSGWYVQGSWVLTGESHVYNAASASFGAPKPAKNFSLKDGTWGAFELAARFSDLDLNSHTGNTDNVVSAWTGTSKTYTYYNTVRGGEQKIVTVALNWYLNPAIRMALQYQYIDVSRLQTPAAVTTTGTPTLPALKGGQKLNTLGMRFQLSI</sequence>
<keyword evidence="1" id="KW-0175">Coiled coil</keyword>
<dbReference type="Gene3D" id="2.40.160.10">
    <property type="entry name" value="Porin"/>
    <property type="match status" value="1"/>
</dbReference>
<dbReference type="RefSeq" id="WP_166931702.1">
    <property type="nucleotide sequence ID" value="NZ_BAAADD010000001.1"/>
</dbReference>
<evidence type="ECO:0000313" key="4">
    <source>
        <dbReference type="Proteomes" id="UP001499951"/>
    </source>
</evidence>
<dbReference type="InterPro" id="IPR023614">
    <property type="entry name" value="Porin_dom_sf"/>
</dbReference>
<dbReference type="EMBL" id="BAAADD010000001">
    <property type="protein sequence ID" value="GAA0560476.1"/>
    <property type="molecule type" value="Genomic_DNA"/>
</dbReference>
<dbReference type="Proteomes" id="UP001499951">
    <property type="component" value="Unassembled WGS sequence"/>
</dbReference>
<keyword evidence="4" id="KW-1185">Reference proteome</keyword>
<evidence type="ECO:0000313" key="3">
    <source>
        <dbReference type="EMBL" id="GAA0560476.1"/>
    </source>
</evidence>
<keyword evidence="2" id="KW-0732">Signal</keyword>
<accession>A0ABN1E6Y3</accession>
<proteinExistence type="predicted"/>
<dbReference type="Pfam" id="PF07396">
    <property type="entry name" value="Porin_O_P"/>
    <property type="match status" value="1"/>
</dbReference>
<dbReference type="InterPro" id="IPR010870">
    <property type="entry name" value="Porin_O/P"/>
</dbReference>
<protein>
    <submittedName>
        <fullName evidence="3">OprO/OprP family phosphate-selective porin</fullName>
    </submittedName>
</protein>
<evidence type="ECO:0000256" key="1">
    <source>
        <dbReference type="SAM" id="Coils"/>
    </source>
</evidence>
<organism evidence="3 4">
    <name type="scientific">Rhizomicrobium electricum</name>
    <dbReference type="NCBI Taxonomy" id="480070"/>
    <lineage>
        <taxon>Bacteria</taxon>
        <taxon>Pseudomonadati</taxon>
        <taxon>Pseudomonadota</taxon>
        <taxon>Alphaproteobacteria</taxon>
        <taxon>Micropepsales</taxon>
        <taxon>Micropepsaceae</taxon>
        <taxon>Rhizomicrobium</taxon>
    </lineage>
</organism>
<comment type="caution">
    <text evidence="3">The sequence shown here is derived from an EMBL/GenBank/DDBJ whole genome shotgun (WGS) entry which is preliminary data.</text>
</comment>
<evidence type="ECO:0000256" key="2">
    <source>
        <dbReference type="SAM" id="SignalP"/>
    </source>
</evidence>
<feature type="signal peptide" evidence="2">
    <location>
        <begin position="1"/>
        <end position="22"/>
    </location>
</feature>
<feature type="coiled-coil region" evidence="1">
    <location>
        <begin position="29"/>
        <end position="79"/>
    </location>
</feature>
<gene>
    <name evidence="3" type="ORF">GCM10008942_06200</name>
</gene>